<dbReference type="PROSITE" id="PS00600">
    <property type="entry name" value="AA_TRANSFER_CLASS_3"/>
    <property type="match status" value="1"/>
</dbReference>
<dbReference type="Proteomes" id="UP000322110">
    <property type="component" value="Unassembled WGS sequence"/>
</dbReference>
<evidence type="ECO:0000256" key="1">
    <source>
        <dbReference type="ARBA" id="ARBA00001933"/>
    </source>
</evidence>
<dbReference type="PIRSF" id="PIRSF000521">
    <property type="entry name" value="Transaminase_4ab_Lys_Orn"/>
    <property type="match status" value="1"/>
</dbReference>
<dbReference type="AlphaFoldDB" id="A0A5B2TLX5"/>
<dbReference type="PANTHER" id="PTHR42684:SF3">
    <property type="entry name" value="ADENOSYLMETHIONINE-8-AMINO-7-OXONONANOATE AMINOTRANSFERASE"/>
    <property type="match status" value="1"/>
</dbReference>
<dbReference type="InterPro" id="IPR005814">
    <property type="entry name" value="Aminotrans_3"/>
</dbReference>
<dbReference type="SUPFAM" id="SSF53383">
    <property type="entry name" value="PLP-dependent transferases"/>
    <property type="match status" value="1"/>
</dbReference>
<dbReference type="Gene3D" id="3.90.1150.10">
    <property type="entry name" value="Aspartate Aminotransferase, domain 1"/>
    <property type="match status" value="1"/>
</dbReference>
<dbReference type="InterPro" id="IPR049704">
    <property type="entry name" value="Aminotrans_3_PPA_site"/>
</dbReference>
<comment type="similarity">
    <text evidence="2 6">Belongs to the class-III pyridoxal-phosphate-dependent aminotransferase family.</text>
</comment>
<dbReference type="NCBIfam" id="NF004767">
    <property type="entry name" value="PRK06105.1"/>
    <property type="match status" value="1"/>
</dbReference>
<organism evidence="7 8">
    <name type="scientific">Teichococcus oryzae</name>
    <dbReference type="NCBI Taxonomy" id="1608942"/>
    <lineage>
        <taxon>Bacteria</taxon>
        <taxon>Pseudomonadati</taxon>
        <taxon>Pseudomonadota</taxon>
        <taxon>Alphaproteobacteria</taxon>
        <taxon>Acetobacterales</taxon>
        <taxon>Roseomonadaceae</taxon>
        <taxon>Roseomonas</taxon>
    </lineage>
</organism>
<comment type="caution">
    <text evidence="7">The sequence shown here is derived from an EMBL/GenBank/DDBJ whole genome shotgun (WGS) entry which is preliminary data.</text>
</comment>
<dbReference type="GO" id="GO:0009102">
    <property type="term" value="P:biotin biosynthetic process"/>
    <property type="evidence" value="ECO:0007669"/>
    <property type="project" value="TreeGrafter"/>
</dbReference>
<reference evidence="7 8" key="1">
    <citation type="journal article" date="2015" name="Int. J. Syst. Evol. Microbiol.">
        <title>Roseomonas oryzae sp. nov., isolated from paddy rhizosphere soil.</title>
        <authorList>
            <person name="Ramaprasad E.V."/>
            <person name="Sasikala Ch."/>
            <person name="Ramana Ch.V."/>
        </authorList>
    </citation>
    <scope>NUCLEOTIDE SEQUENCE [LARGE SCALE GENOMIC DNA]</scope>
    <source>
        <strain evidence="7 8">KCTC 42542</strain>
    </source>
</reference>
<evidence type="ECO:0000256" key="5">
    <source>
        <dbReference type="ARBA" id="ARBA00022898"/>
    </source>
</evidence>
<gene>
    <name evidence="7" type="ORF">F0Q34_04895</name>
</gene>
<comment type="cofactor">
    <cofactor evidence="1">
        <name>pyridoxal 5'-phosphate</name>
        <dbReference type="ChEBI" id="CHEBI:597326"/>
    </cofactor>
</comment>
<dbReference type="InterPro" id="IPR015422">
    <property type="entry name" value="PyrdxlP-dep_Trfase_small"/>
</dbReference>
<keyword evidence="4 7" id="KW-0808">Transferase</keyword>
<name>A0A5B2TLX5_9PROT</name>
<keyword evidence="8" id="KW-1185">Reference proteome</keyword>
<evidence type="ECO:0000313" key="7">
    <source>
        <dbReference type="EMBL" id="KAA2215015.1"/>
    </source>
</evidence>
<dbReference type="CDD" id="cd00610">
    <property type="entry name" value="OAT_like"/>
    <property type="match status" value="1"/>
</dbReference>
<dbReference type="GO" id="GO:0009448">
    <property type="term" value="P:gamma-aminobutyric acid metabolic process"/>
    <property type="evidence" value="ECO:0007669"/>
    <property type="project" value="TreeGrafter"/>
</dbReference>
<evidence type="ECO:0000256" key="4">
    <source>
        <dbReference type="ARBA" id="ARBA00022679"/>
    </source>
</evidence>
<keyword evidence="3 7" id="KW-0032">Aminotransferase</keyword>
<protein>
    <submittedName>
        <fullName evidence="7">Aspartate aminotransferase family protein</fullName>
    </submittedName>
</protein>
<accession>A0A5B2TLX5</accession>
<dbReference type="EMBL" id="VUKA01000001">
    <property type="protein sequence ID" value="KAA2215015.1"/>
    <property type="molecule type" value="Genomic_DNA"/>
</dbReference>
<dbReference type="FunFam" id="3.40.640.10:FF:000014">
    <property type="entry name" value="Adenosylmethionine-8-amino-7-oxononanoate aminotransferase, probable"/>
    <property type="match status" value="1"/>
</dbReference>
<proteinExistence type="inferred from homology"/>
<evidence type="ECO:0000256" key="3">
    <source>
        <dbReference type="ARBA" id="ARBA00022576"/>
    </source>
</evidence>
<evidence type="ECO:0000256" key="2">
    <source>
        <dbReference type="ARBA" id="ARBA00008954"/>
    </source>
</evidence>
<dbReference type="GO" id="GO:0004015">
    <property type="term" value="F:adenosylmethionine-8-amino-7-oxononanoate transaminase activity"/>
    <property type="evidence" value="ECO:0007669"/>
    <property type="project" value="TreeGrafter"/>
</dbReference>
<dbReference type="PANTHER" id="PTHR42684">
    <property type="entry name" value="ADENOSYLMETHIONINE-8-AMINO-7-OXONONANOATE AMINOTRANSFERASE"/>
    <property type="match status" value="1"/>
</dbReference>
<dbReference type="GO" id="GO:0030170">
    <property type="term" value="F:pyridoxal phosphate binding"/>
    <property type="evidence" value="ECO:0007669"/>
    <property type="project" value="InterPro"/>
</dbReference>
<keyword evidence="5 6" id="KW-0663">Pyridoxal phosphate</keyword>
<evidence type="ECO:0000313" key="8">
    <source>
        <dbReference type="Proteomes" id="UP000322110"/>
    </source>
</evidence>
<dbReference type="InterPro" id="IPR015424">
    <property type="entry name" value="PyrdxlP-dep_Trfase"/>
</dbReference>
<sequence length="472" mass="50872">MTPPPPASPAAGANSAAERDVAHVLHPYTDHKAHRAKGPLIITGGKGVRVTDQNGREYIETVAGLWCAALGFNNERLVQAAADQMRKLPFYHAFTGRSHLPLIELAEMLVERAPVPMSKAFFANSGSEANDTALKMVWYMNNALGRPQKKKVISRIGGYHGVTIASASLTGLPVNHKLFDLPIAGILHTSRPHHYHHALPGESEEDFATRLASELEAMIVAEGPDTVAAFFAEPIMGAGGVIVPPATYFEKIQAVLRKYDVLLVADEVICGFGRTGNYWGSQTMGMQPDILTCAKALSSSYLPISAVLVNERVYEAMSEGASQIGTWGHGYTYSGHPVAAAVAVETLKIYDEMDIAAHAAEVGAVMQKRLRERVASHPLVGEVRGVGLIGAVELVEDKAEHRNFDPARKIAPRLVGIAENHGLILRALPNDSIAFSPPQIITAAEVEEMVERFGHALDDLSAQLKREGLTVV</sequence>
<dbReference type="Gene3D" id="3.40.640.10">
    <property type="entry name" value="Type I PLP-dependent aspartate aminotransferase-like (Major domain)"/>
    <property type="match status" value="1"/>
</dbReference>
<dbReference type="InterPro" id="IPR015421">
    <property type="entry name" value="PyrdxlP-dep_Trfase_major"/>
</dbReference>
<dbReference type="RefSeq" id="WP_149810969.1">
    <property type="nucleotide sequence ID" value="NZ_VUKA01000001.1"/>
</dbReference>
<dbReference type="NCBIfam" id="NF005682">
    <property type="entry name" value="PRK07480.1"/>
    <property type="match status" value="1"/>
</dbReference>
<dbReference type="OrthoDB" id="9801834at2"/>
<evidence type="ECO:0000256" key="6">
    <source>
        <dbReference type="RuleBase" id="RU003560"/>
    </source>
</evidence>
<dbReference type="Pfam" id="PF00202">
    <property type="entry name" value="Aminotran_3"/>
    <property type="match status" value="1"/>
</dbReference>